<organism evidence="1 2">
    <name type="scientific">Paramecium octaurelia</name>
    <dbReference type="NCBI Taxonomy" id="43137"/>
    <lineage>
        <taxon>Eukaryota</taxon>
        <taxon>Sar</taxon>
        <taxon>Alveolata</taxon>
        <taxon>Ciliophora</taxon>
        <taxon>Intramacronucleata</taxon>
        <taxon>Oligohymenophorea</taxon>
        <taxon>Peniculida</taxon>
        <taxon>Parameciidae</taxon>
        <taxon>Paramecium</taxon>
    </lineage>
</organism>
<evidence type="ECO:0000313" key="1">
    <source>
        <dbReference type="EMBL" id="CAD8211012.1"/>
    </source>
</evidence>
<dbReference type="Proteomes" id="UP000683925">
    <property type="component" value="Unassembled WGS sequence"/>
</dbReference>
<gene>
    <name evidence="1" type="ORF">POCTA_138.1.T1520147</name>
</gene>
<dbReference type="EMBL" id="CAJJDP010000154">
    <property type="protein sequence ID" value="CAD8211012.1"/>
    <property type="molecule type" value="Genomic_DNA"/>
</dbReference>
<protein>
    <submittedName>
        <fullName evidence="1">Uncharacterized protein</fullName>
    </submittedName>
</protein>
<accession>A0A8S1YGP0</accession>
<dbReference type="AlphaFoldDB" id="A0A8S1YGP0"/>
<proteinExistence type="predicted"/>
<evidence type="ECO:0000313" key="2">
    <source>
        <dbReference type="Proteomes" id="UP000683925"/>
    </source>
</evidence>
<sequence>MIQSQNEDYHIFQNGQIEQEGYSYQGRLIKKVQFFIECEKRMLKYIKDGEILRMEQLKEKPKYFEILKNLEQIISLRWEGIYGENNKKIGKWVAFWNDQ</sequence>
<name>A0A8S1YGP0_PAROT</name>
<keyword evidence="2" id="KW-1185">Reference proteome</keyword>
<reference evidence="1" key="1">
    <citation type="submission" date="2021-01" db="EMBL/GenBank/DDBJ databases">
        <authorList>
            <consortium name="Genoscope - CEA"/>
            <person name="William W."/>
        </authorList>
    </citation>
    <scope>NUCLEOTIDE SEQUENCE</scope>
</reference>
<comment type="caution">
    <text evidence="1">The sequence shown here is derived from an EMBL/GenBank/DDBJ whole genome shotgun (WGS) entry which is preliminary data.</text>
</comment>